<organism evidence="1 2">
    <name type="scientific">Leptospira santarosai</name>
    <dbReference type="NCBI Taxonomy" id="28183"/>
    <lineage>
        <taxon>Bacteria</taxon>
        <taxon>Pseudomonadati</taxon>
        <taxon>Spirochaetota</taxon>
        <taxon>Spirochaetia</taxon>
        <taxon>Leptospirales</taxon>
        <taxon>Leptospiraceae</taxon>
        <taxon>Leptospira</taxon>
    </lineage>
</organism>
<comment type="caution">
    <text evidence="1">The sequence shown here is derived from an EMBL/GenBank/DDBJ whole genome shotgun (WGS) entry which is preliminary data.</text>
</comment>
<evidence type="ECO:0000313" key="1">
    <source>
        <dbReference type="EMBL" id="ONF94882.1"/>
    </source>
</evidence>
<dbReference type="Proteomes" id="UP000189337">
    <property type="component" value="Unassembled WGS sequence"/>
</dbReference>
<reference evidence="1 2" key="1">
    <citation type="submission" date="2017-01" db="EMBL/GenBank/DDBJ databases">
        <title>Comparative genomic analysis of Brazilian Leptospira santarosai.</title>
        <authorList>
            <person name="Moreno L.Z."/>
            <person name="Miraglia F."/>
            <person name="Kremer F.S."/>
            <person name="Eslabao M.R."/>
            <person name="Lilenbaum W."/>
            <person name="Dellagostin O.A."/>
            <person name="Moreno A.M."/>
        </authorList>
    </citation>
    <scope>NUCLEOTIDE SEQUENCE [LARGE SCALE GENOMIC DNA]</scope>
    <source>
        <strain evidence="1 2">M52/8-19</strain>
    </source>
</reference>
<gene>
    <name evidence="1" type="ORF">BWD14_02045</name>
</gene>
<sequence length="73" mass="8188">MAKKKWRNLHYLWNYKKDKNGPVATGALLSGGSNEPFEFSNTTKLPAAKTKDSSRFLTLPNAVVQEPAFLTDF</sequence>
<evidence type="ECO:0000313" key="2">
    <source>
        <dbReference type="Proteomes" id="UP000189337"/>
    </source>
</evidence>
<dbReference type="EMBL" id="MTSU01000001">
    <property type="protein sequence ID" value="ONF94882.1"/>
    <property type="molecule type" value="Genomic_DNA"/>
</dbReference>
<protein>
    <submittedName>
        <fullName evidence="1">Uncharacterized protein</fullName>
    </submittedName>
</protein>
<proteinExistence type="predicted"/>
<accession>A0AB73NGG9</accession>
<dbReference type="AlphaFoldDB" id="A0AB73NGG9"/>
<name>A0AB73NGG9_9LEPT</name>